<name>A0A7V0LU34_UNCW3</name>
<protein>
    <submittedName>
        <fullName evidence="8">Biopolymer transporter ExbD</fullName>
    </submittedName>
</protein>
<reference evidence="8" key="1">
    <citation type="journal article" date="2020" name="mSystems">
        <title>Genome- and Community-Level Interaction Insights into Carbon Utilization and Element Cycling Functions of Hydrothermarchaeota in Hydrothermal Sediment.</title>
        <authorList>
            <person name="Zhou Z."/>
            <person name="Liu Y."/>
            <person name="Xu W."/>
            <person name="Pan J."/>
            <person name="Luo Z.H."/>
            <person name="Li M."/>
        </authorList>
    </citation>
    <scope>NUCLEOTIDE SEQUENCE [LARGE SCALE GENOMIC DNA]</scope>
    <source>
        <strain evidence="8">HyVt-28</strain>
    </source>
</reference>
<dbReference type="GO" id="GO:0015031">
    <property type="term" value="P:protein transport"/>
    <property type="evidence" value="ECO:0007669"/>
    <property type="project" value="UniProtKB-KW"/>
</dbReference>
<comment type="similarity">
    <text evidence="2 7">Belongs to the ExbD/TolR family.</text>
</comment>
<organism evidence="8">
    <name type="scientific">candidate division WOR-3 bacterium</name>
    <dbReference type="NCBI Taxonomy" id="2052148"/>
    <lineage>
        <taxon>Bacteria</taxon>
        <taxon>Bacteria division WOR-3</taxon>
    </lineage>
</organism>
<dbReference type="AlphaFoldDB" id="A0A7V0LU34"/>
<dbReference type="InterPro" id="IPR003400">
    <property type="entry name" value="ExbD"/>
</dbReference>
<sequence>MRMQRLKKEGKINIPTASMSDIAFLLLIFFMVSTVFRKEIGLKVTLPEARATERIVKTRNIAHVYIDKNGRISVDDVIVQPKDVTLRFKLKLAENPAIISHVKADKRVKYDYVDKVLEALREAKALRVVFATDYKR</sequence>
<evidence type="ECO:0000313" key="8">
    <source>
        <dbReference type="EMBL" id="HDL59836.1"/>
    </source>
</evidence>
<evidence type="ECO:0000256" key="4">
    <source>
        <dbReference type="ARBA" id="ARBA00022692"/>
    </source>
</evidence>
<proteinExistence type="inferred from homology"/>
<dbReference type="EMBL" id="DRDR01000005">
    <property type="protein sequence ID" value="HDL59836.1"/>
    <property type="molecule type" value="Genomic_DNA"/>
</dbReference>
<keyword evidence="7" id="KW-0653">Protein transport</keyword>
<keyword evidence="6" id="KW-0472">Membrane</keyword>
<evidence type="ECO:0000256" key="2">
    <source>
        <dbReference type="ARBA" id="ARBA00005811"/>
    </source>
</evidence>
<evidence type="ECO:0000256" key="7">
    <source>
        <dbReference type="RuleBase" id="RU003879"/>
    </source>
</evidence>
<dbReference type="Gene3D" id="3.30.420.270">
    <property type="match status" value="1"/>
</dbReference>
<dbReference type="Proteomes" id="UP000886381">
    <property type="component" value="Unassembled WGS sequence"/>
</dbReference>
<evidence type="ECO:0000256" key="5">
    <source>
        <dbReference type="ARBA" id="ARBA00022989"/>
    </source>
</evidence>
<evidence type="ECO:0000256" key="1">
    <source>
        <dbReference type="ARBA" id="ARBA00004162"/>
    </source>
</evidence>
<keyword evidence="3" id="KW-1003">Cell membrane</keyword>
<accession>A0A7V0LU34</accession>
<dbReference type="GO" id="GO:0005886">
    <property type="term" value="C:plasma membrane"/>
    <property type="evidence" value="ECO:0007669"/>
    <property type="project" value="UniProtKB-SubCell"/>
</dbReference>
<dbReference type="PANTHER" id="PTHR30558:SF3">
    <property type="entry name" value="BIOPOLYMER TRANSPORT PROTEIN EXBD-RELATED"/>
    <property type="match status" value="1"/>
</dbReference>
<gene>
    <name evidence="8" type="ORF">ENH14_00090</name>
</gene>
<keyword evidence="7" id="KW-0813">Transport</keyword>
<keyword evidence="4 7" id="KW-0812">Transmembrane</keyword>
<comment type="caution">
    <text evidence="8">The sequence shown here is derived from an EMBL/GenBank/DDBJ whole genome shotgun (WGS) entry which is preliminary data.</text>
</comment>
<dbReference type="Pfam" id="PF02472">
    <property type="entry name" value="ExbD"/>
    <property type="match status" value="1"/>
</dbReference>
<dbReference type="GO" id="GO:0022857">
    <property type="term" value="F:transmembrane transporter activity"/>
    <property type="evidence" value="ECO:0007669"/>
    <property type="project" value="InterPro"/>
</dbReference>
<comment type="subcellular location">
    <subcellularLocation>
        <location evidence="1">Cell membrane</location>
        <topology evidence="1">Single-pass membrane protein</topology>
    </subcellularLocation>
    <subcellularLocation>
        <location evidence="7">Cell membrane</location>
        <topology evidence="7">Single-pass type II membrane protein</topology>
    </subcellularLocation>
</comment>
<dbReference type="PANTHER" id="PTHR30558">
    <property type="entry name" value="EXBD MEMBRANE COMPONENT OF PMF-DRIVEN MACROMOLECULE IMPORT SYSTEM"/>
    <property type="match status" value="1"/>
</dbReference>
<evidence type="ECO:0000256" key="6">
    <source>
        <dbReference type="ARBA" id="ARBA00023136"/>
    </source>
</evidence>
<keyword evidence="5" id="KW-1133">Transmembrane helix</keyword>
<evidence type="ECO:0000256" key="3">
    <source>
        <dbReference type="ARBA" id="ARBA00022475"/>
    </source>
</evidence>